<dbReference type="Proteomes" id="UP001142292">
    <property type="component" value="Unassembled WGS sequence"/>
</dbReference>
<dbReference type="InterPro" id="IPR044772">
    <property type="entry name" value="NO3_transporter"/>
</dbReference>
<dbReference type="RefSeq" id="WP_189119231.1">
    <property type="nucleotide sequence ID" value="NZ_BMRK01000011.1"/>
</dbReference>
<dbReference type="InterPro" id="IPR036259">
    <property type="entry name" value="MFS_trans_sf"/>
</dbReference>
<evidence type="ECO:0000256" key="1">
    <source>
        <dbReference type="ARBA" id="ARBA00004141"/>
    </source>
</evidence>
<dbReference type="EMBL" id="BSEL01000001">
    <property type="protein sequence ID" value="GLJ66434.1"/>
    <property type="molecule type" value="Genomic_DNA"/>
</dbReference>
<evidence type="ECO:0000256" key="4">
    <source>
        <dbReference type="ARBA" id="ARBA00022989"/>
    </source>
</evidence>
<feature type="transmembrane region" description="Helical" evidence="6">
    <location>
        <begin position="30"/>
        <end position="54"/>
    </location>
</feature>
<dbReference type="CDD" id="cd17341">
    <property type="entry name" value="MFS_NRT2_like"/>
    <property type="match status" value="1"/>
</dbReference>
<accession>A0ABQ5SSB9</accession>
<proteinExistence type="inferred from homology"/>
<feature type="transmembrane region" description="Helical" evidence="6">
    <location>
        <begin position="413"/>
        <end position="433"/>
    </location>
</feature>
<organism evidence="7 8">
    <name type="scientific">Nocardioides luteus</name>
    <dbReference type="NCBI Taxonomy" id="1844"/>
    <lineage>
        <taxon>Bacteria</taxon>
        <taxon>Bacillati</taxon>
        <taxon>Actinomycetota</taxon>
        <taxon>Actinomycetes</taxon>
        <taxon>Propionibacteriales</taxon>
        <taxon>Nocardioidaceae</taxon>
        <taxon>Nocardioides</taxon>
    </lineage>
</organism>
<feature type="transmembrane region" description="Helical" evidence="6">
    <location>
        <begin position="448"/>
        <end position="468"/>
    </location>
</feature>
<name>A0ABQ5SSB9_9ACTN</name>
<feature type="transmembrane region" description="Helical" evidence="6">
    <location>
        <begin position="202"/>
        <end position="221"/>
    </location>
</feature>
<feature type="transmembrane region" description="Helical" evidence="6">
    <location>
        <begin position="283"/>
        <end position="304"/>
    </location>
</feature>
<dbReference type="InterPro" id="IPR011701">
    <property type="entry name" value="MFS"/>
</dbReference>
<dbReference type="Gene3D" id="1.20.1250.20">
    <property type="entry name" value="MFS general substrate transporter like domains"/>
    <property type="match status" value="1"/>
</dbReference>
<evidence type="ECO:0000313" key="8">
    <source>
        <dbReference type="Proteomes" id="UP001142292"/>
    </source>
</evidence>
<reference evidence="7" key="1">
    <citation type="journal article" date="2014" name="Int. J. Syst. Evol. Microbiol.">
        <title>Complete genome of a new Firmicutes species belonging to the dominant human colonic microbiota ('Ruminococcus bicirculans') reveals two chromosomes and a selective capacity to utilize plant glucans.</title>
        <authorList>
            <consortium name="NISC Comparative Sequencing Program"/>
            <person name="Wegmann U."/>
            <person name="Louis P."/>
            <person name="Goesmann A."/>
            <person name="Henrissat B."/>
            <person name="Duncan S.H."/>
            <person name="Flint H.J."/>
        </authorList>
    </citation>
    <scope>NUCLEOTIDE SEQUENCE</scope>
    <source>
        <strain evidence="7">VKM Ac-1246</strain>
    </source>
</reference>
<evidence type="ECO:0000256" key="2">
    <source>
        <dbReference type="ARBA" id="ARBA00008432"/>
    </source>
</evidence>
<feature type="transmembrane region" description="Helical" evidence="6">
    <location>
        <begin position="316"/>
        <end position="335"/>
    </location>
</feature>
<feature type="transmembrane region" description="Helical" evidence="6">
    <location>
        <begin position="170"/>
        <end position="190"/>
    </location>
</feature>
<protein>
    <submittedName>
        <fullName evidence="7">MFS transporter</fullName>
    </submittedName>
</protein>
<reference evidence="7" key="2">
    <citation type="submission" date="2023-01" db="EMBL/GenBank/DDBJ databases">
        <authorList>
            <person name="Sun Q."/>
            <person name="Evtushenko L."/>
        </authorList>
    </citation>
    <scope>NUCLEOTIDE SEQUENCE</scope>
    <source>
        <strain evidence="7">VKM Ac-1246</strain>
    </source>
</reference>
<evidence type="ECO:0000256" key="3">
    <source>
        <dbReference type="ARBA" id="ARBA00022692"/>
    </source>
</evidence>
<dbReference type="SUPFAM" id="SSF103473">
    <property type="entry name" value="MFS general substrate transporter"/>
    <property type="match status" value="1"/>
</dbReference>
<comment type="caution">
    <text evidence="7">The sequence shown here is derived from an EMBL/GenBank/DDBJ whole genome shotgun (WGS) entry which is preliminary data.</text>
</comment>
<feature type="transmembrane region" description="Helical" evidence="6">
    <location>
        <begin position="355"/>
        <end position="377"/>
    </location>
</feature>
<comment type="similarity">
    <text evidence="2">Belongs to the major facilitator superfamily. Nitrate/nitrite porter (TC 2.A.1.8) family.</text>
</comment>
<feature type="transmembrane region" description="Helical" evidence="6">
    <location>
        <begin position="122"/>
        <end position="150"/>
    </location>
</feature>
<gene>
    <name evidence="7" type="ORF">GCM10017579_04700</name>
</gene>
<feature type="transmembrane region" description="Helical" evidence="6">
    <location>
        <begin position="96"/>
        <end position="116"/>
    </location>
</feature>
<keyword evidence="8" id="KW-1185">Reference proteome</keyword>
<evidence type="ECO:0000313" key="7">
    <source>
        <dbReference type="EMBL" id="GLJ66434.1"/>
    </source>
</evidence>
<keyword evidence="3 6" id="KW-0812">Transmembrane</keyword>
<dbReference type="Pfam" id="PF07690">
    <property type="entry name" value="MFS_1"/>
    <property type="match status" value="1"/>
</dbReference>
<dbReference type="PANTHER" id="PTHR23515">
    <property type="entry name" value="HIGH-AFFINITY NITRATE TRANSPORTER 2.3"/>
    <property type="match status" value="1"/>
</dbReference>
<keyword evidence="4 6" id="KW-1133">Transmembrane helix</keyword>
<feature type="transmembrane region" description="Helical" evidence="6">
    <location>
        <begin position="242"/>
        <end position="263"/>
    </location>
</feature>
<comment type="subcellular location">
    <subcellularLocation>
        <location evidence="1">Membrane</location>
        <topology evidence="1">Multi-pass membrane protein</topology>
    </subcellularLocation>
</comment>
<evidence type="ECO:0000256" key="5">
    <source>
        <dbReference type="ARBA" id="ARBA00023136"/>
    </source>
</evidence>
<keyword evidence="5 6" id="KW-0472">Membrane</keyword>
<evidence type="ECO:0000256" key="6">
    <source>
        <dbReference type="SAM" id="Phobius"/>
    </source>
</evidence>
<feature type="transmembrane region" description="Helical" evidence="6">
    <location>
        <begin position="66"/>
        <end position="84"/>
    </location>
</feature>
<sequence length="483" mass="51767">MSRRHWIDDWRPEDAKFWEETGAKTARRNLIWSIFAEHLGFSVWLIWSVSSAFLVAQGFDFTPGQLFFLVALPNLIGSLLRVPYTLAVPKFGGRNWTMMSAGLLLVPTLGFAYAVTQPATPYWVFCLIAATAGLGGGNFASSMANINFFYPSDKKGAALGLNAAGGNIGVALIQFLLPVIVGGAGIFGLVKAAEGGIHLERAAFVYATLAVIAILAAYFFMDNISSAKSSAREQLSVVKSKQTWIMSFLYIGTFGSFIGYSAAMPLLIKLNFWVPEPAPLGTGIYFAYFAFLGALVGSATRPLGGWLADRWGGAKVTLGAFVGMVVFTLAVLWTLMQLTPNPSATPAIALENQSWFPVFLGFFMLVFAATGIGNGSTYKMIPSIFRREAEMATTPGTAERADALVAATKKSSAAVGIIGAVGAVGGFLIPIAFNSPWVSNPLDATKSAFVVFTVFYAVCAVVTFMFYLRPRGARVGELAVVRI</sequence>